<feature type="compositionally biased region" description="Basic and acidic residues" evidence="1">
    <location>
        <begin position="69"/>
        <end position="79"/>
    </location>
</feature>
<feature type="region of interest" description="Disordered" evidence="1">
    <location>
        <begin position="64"/>
        <end position="86"/>
    </location>
</feature>
<reference evidence="2 3" key="1">
    <citation type="submission" date="2017-04" db="EMBL/GenBank/DDBJ databases">
        <title>Genome Sequence of the Model Brown-Rot Fungus Postia placenta SB12.</title>
        <authorList>
            <consortium name="DOE Joint Genome Institute"/>
            <person name="Gaskell J."/>
            <person name="Kersten P."/>
            <person name="Larrondo L.F."/>
            <person name="Canessa P."/>
            <person name="Martinez D."/>
            <person name="Hibbett D."/>
            <person name="Schmoll M."/>
            <person name="Kubicek C.P."/>
            <person name="Martinez A.T."/>
            <person name="Yadav J."/>
            <person name="Master E."/>
            <person name="Magnuson J.K."/>
            <person name="James T."/>
            <person name="Yaver D."/>
            <person name="Berka R."/>
            <person name="Labutti K."/>
            <person name="Lipzen A."/>
            <person name="Aerts A."/>
            <person name="Barry K."/>
            <person name="Henrissat B."/>
            <person name="Blanchette R."/>
            <person name="Grigoriev I."/>
            <person name="Cullen D."/>
        </authorList>
    </citation>
    <scope>NUCLEOTIDE SEQUENCE [LARGE SCALE GENOMIC DNA]</scope>
    <source>
        <strain evidence="2 3">MAD-698-R-SB12</strain>
    </source>
</reference>
<keyword evidence="3" id="KW-1185">Reference proteome</keyword>
<dbReference type="RefSeq" id="XP_024333592.1">
    <property type="nucleotide sequence ID" value="XM_024487383.1"/>
</dbReference>
<evidence type="ECO:0000313" key="3">
    <source>
        <dbReference type="Proteomes" id="UP000194127"/>
    </source>
</evidence>
<evidence type="ECO:0000313" key="2">
    <source>
        <dbReference type="EMBL" id="OSX56798.1"/>
    </source>
</evidence>
<dbReference type="Proteomes" id="UP000194127">
    <property type="component" value="Unassembled WGS sequence"/>
</dbReference>
<accession>A0A1X6MKF7</accession>
<sequence>MLGPSDCLVALVIFCDRSGCPVGARLLFAIVDDSLRTVWDVDVDEVLRVKCVNLALTGSHVGWGEDGEEPRPRVREDKHHPLKCRC</sequence>
<dbReference type="GeneID" id="36332332"/>
<dbReference type="AlphaFoldDB" id="A0A1X6MKF7"/>
<evidence type="ECO:0000256" key="1">
    <source>
        <dbReference type="SAM" id="MobiDB-lite"/>
    </source>
</evidence>
<gene>
    <name evidence="2" type="ORF">POSPLADRAFT_1158933</name>
</gene>
<dbReference type="EMBL" id="KZ110611">
    <property type="protein sequence ID" value="OSX56798.1"/>
    <property type="molecule type" value="Genomic_DNA"/>
</dbReference>
<protein>
    <submittedName>
        <fullName evidence="2">Uncharacterized protein</fullName>
    </submittedName>
</protein>
<organism evidence="2 3">
    <name type="scientific">Postia placenta MAD-698-R-SB12</name>
    <dbReference type="NCBI Taxonomy" id="670580"/>
    <lineage>
        <taxon>Eukaryota</taxon>
        <taxon>Fungi</taxon>
        <taxon>Dikarya</taxon>
        <taxon>Basidiomycota</taxon>
        <taxon>Agaricomycotina</taxon>
        <taxon>Agaricomycetes</taxon>
        <taxon>Polyporales</taxon>
        <taxon>Adustoporiaceae</taxon>
        <taxon>Rhodonia</taxon>
    </lineage>
</organism>
<proteinExistence type="predicted"/>
<name>A0A1X6MKF7_9APHY</name>